<gene>
    <name evidence="1" type="ORF">Q4T40_13195</name>
</gene>
<name>A0ABU3NZH0_9FIRM</name>
<evidence type="ECO:0000313" key="1">
    <source>
        <dbReference type="EMBL" id="MDT8902206.1"/>
    </source>
</evidence>
<dbReference type="SUPFAM" id="SSF101386">
    <property type="entry name" value="all-alpha NTP pyrophosphatases"/>
    <property type="match status" value="1"/>
</dbReference>
<dbReference type="EMBL" id="JAUOZS010000001">
    <property type="protein sequence ID" value="MDT8902206.1"/>
    <property type="molecule type" value="Genomic_DNA"/>
</dbReference>
<keyword evidence="2" id="KW-1185">Reference proteome</keyword>
<protein>
    <submittedName>
        <fullName evidence="1">Uncharacterized protein</fullName>
    </submittedName>
</protein>
<evidence type="ECO:0000313" key="2">
    <source>
        <dbReference type="Proteomes" id="UP001254848"/>
    </source>
</evidence>
<proteinExistence type="predicted"/>
<dbReference type="Proteomes" id="UP001254848">
    <property type="component" value="Unassembled WGS sequence"/>
</dbReference>
<reference evidence="1 2" key="1">
    <citation type="submission" date="2023-07" db="EMBL/GenBank/DDBJ databases">
        <title>The novel representative of Negativicutes class, Anaeroselena agilis gen. nov. sp. nov.</title>
        <authorList>
            <person name="Prokofeva M.I."/>
            <person name="Elcheninov A.G."/>
            <person name="Klyukina A."/>
            <person name="Kublanov I.V."/>
            <person name="Frolov E.N."/>
            <person name="Podosokorskaya O.A."/>
        </authorList>
    </citation>
    <scope>NUCLEOTIDE SEQUENCE [LARGE SCALE GENOMIC DNA]</scope>
    <source>
        <strain evidence="1 2">4137-cl</strain>
    </source>
</reference>
<sequence>MTEMLNDFMDIEMRIRQTGKTTAICEAARKIGASVICGTESQARMIRQKYGVDAIPIRIAANCTRGSGRTVLYDHFAQFVMVAEAYQENEKMARELDRLRRSELIPGLKFANASIEQQYWHIKSELREVWAELAKEDWPALAEELVDLQTSCETLLYILKCRHGVDPVAAKEKVQQKNRDRGYYEFPECPGPMPDVQFRQEMLCDFTDPVADENRRAAQLPADLQDVLCGDCMYRGGKAGCSPACKNYPKGGGGNGKA</sequence>
<comment type="caution">
    <text evidence="1">The sequence shown here is derived from an EMBL/GenBank/DDBJ whole genome shotgun (WGS) entry which is preliminary data.</text>
</comment>
<accession>A0ABU3NZH0</accession>
<organism evidence="1 2">
    <name type="scientific">Anaeroselena agilis</name>
    <dbReference type="NCBI Taxonomy" id="3063788"/>
    <lineage>
        <taxon>Bacteria</taxon>
        <taxon>Bacillati</taxon>
        <taxon>Bacillota</taxon>
        <taxon>Negativicutes</taxon>
        <taxon>Acetonemataceae</taxon>
        <taxon>Anaeroselena</taxon>
    </lineage>
</organism>
<dbReference type="RefSeq" id="WP_413780692.1">
    <property type="nucleotide sequence ID" value="NZ_JAUOZS010000001.1"/>
</dbReference>